<dbReference type="Proteomes" id="UP000310263">
    <property type="component" value="Unassembled WGS sequence"/>
</dbReference>
<protein>
    <submittedName>
        <fullName evidence="2">Bifunctional nuclease family protein</fullName>
    </submittedName>
</protein>
<proteinExistence type="predicted"/>
<dbReference type="GO" id="GO:0004518">
    <property type="term" value="F:nuclease activity"/>
    <property type="evidence" value="ECO:0007669"/>
    <property type="project" value="InterPro"/>
</dbReference>
<evidence type="ECO:0000259" key="1">
    <source>
        <dbReference type="PROSITE" id="PS51658"/>
    </source>
</evidence>
<feature type="domain" description="BFN" evidence="1">
    <location>
        <begin position="3"/>
        <end position="139"/>
    </location>
</feature>
<gene>
    <name evidence="2" type="ORF">E5334_01005</name>
</gene>
<comment type="caution">
    <text evidence="2">The sequence shown here is derived from an EMBL/GenBank/DDBJ whole genome shotgun (WGS) entry which is preliminary data.</text>
</comment>
<name>A0A4S2F604_9ACTN</name>
<dbReference type="Gene3D" id="3.10.690.10">
    <property type="entry name" value="Bifunctional nuclease domain"/>
    <property type="match status" value="1"/>
</dbReference>
<sequence>MTMIRVDIETVVIGNGPMASLVVLKPRNSGSRAYEPLPIRIGMVEASAIGMGVENPHSDRPMTHDLLQTAIHELGATITSVAIVGVEGTTFFAEINLTSKAGYHLSLDARPSDALALAVRAKSPIFVAESVMATASYPDFDAVKRDQDRLDLEAFDRFIDSLSPEDFRAAPGAAPGKQS</sequence>
<dbReference type="AlphaFoldDB" id="A0A4S2F604"/>
<dbReference type="Pfam" id="PF02577">
    <property type="entry name" value="BFN_dom"/>
    <property type="match status" value="1"/>
</dbReference>
<dbReference type="RefSeq" id="WP_136011748.1">
    <property type="nucleotide sequence ID" value="NZ_SRYE01000001.1"/>
</dbReference>
<dbReference type="PANTHER" id="PTHR15160:SF1">
    <property type="entry name" value="VON HIPPEL-LINDAU DISEASE TUMOR SUPPRESSOR"/>
    <property type="match status" value="1"/>
</dbReference>
<reference evidence="2 3" key="1">
    <citation type="submission" date="2019-04" db="EMBL/GenBank/DDBJ databases">
        <title>Microbes associate with the intestines of laboratory mice.</title>
        <authorList>
            <person name="Navarre W."/>
            <person name="Wong E."/>
            <person name="Huang K."/>
            <person name="Tropini C."/>
            <person name="Ng K."/>
            <person name="Yu B."/>
        </authorList>
    </citation>
    <scope>NUCLEOTIDE SEQUENCE [LARGE SCALE GENOMIC DNA]</scope>
    <source>
        <strain evidence="2 3">NM07_P-09</strain>
    </source>
</reference>
<accession>A0A4S2F604</accession>
<evidence type="ECO:0000313" key="3">
    <source>
        <dbReference type="Proteomes" id="UP000310263"/>
    </source>
</evidence>
<dbReference type="InterPro" id="IPR036104">
    <property type="entry name" value="BFN_sf"/>
</dbReference>
<dbReference type="EMBL" id="SRYE01000001">
    <property type="protein sequence ID" value="TGY63123.1"/>
    <property type="molecule type" value="Genomic_DNA"/>
</dbReference>
<dbReference type="SUPFAM" id="SSF103256">
    <property type="entry name" value="Hypothetical protein TM0160"/>
    <property type="match status" value="1"/>
</dbReference>
<organism evidence="2 3">
    <name type="scientific">Muricaecibacterium torontonense</name>
    <dbReference type="NCBI Taxonomy" id="3032871"/>
    <lineage>
        <taxon>Bacteria</taxon>
        <taxon>Bacillati</taxon>
        <taxon>Actinomycetota</taxon>
        <taxon>Coriobacteriia</taxon>
        <taxon>Coriobacteriales</taxon>
        <taxon>Atopobiaceae</taxon>
        <taxon>Muricaecibacterium</taxon>
    </lineage>
</organism>
<dbReference type="PANTHER" id="PTHR15160">
    <property type="entry name" value="VON HIPPEL-LINDAU PROTEIN"/>
    <property type="match status" value="1"/>
</dbReference>
<evidence type="ECO:0000313" key="2">
    <source>
        <dbReference type="EMBL" id="TGY63123.1"/>
    </source>
</evidence>
<dbReference type="InterPro" id="IPR003729">
    <property type="entry name" value="Bi_nuclease_dom"/>
</dbReference>
<dbReference type="PROSITE" id="PS51658">
    <property type="entry name" value="BFN"/>
    <property type="match status" value="1"/>
</dbReference>
<dbReference type="OrthoDB" id="9788698at2"/>
<keyword evidence="3" id="KW-1185">Reference proteome</keyword>